<keyword evidence="2" id="KW-0325">Glycoprotein</keyword>
<evidence type="ECO:0000256" key="3">
    <source>
        <dbReference type="SAM" id="SignalP"/>
    </source>
</evidence>
<gene>
    <name evidence="5" type="primary">MPUL0F02210</name>
    <name evidence="5" type="ORF">METSCH_F02210</name>
</gene>
<evidence type="ECO:0000313" key="6">
    <source>
        <dbReference type="Proteomes" id="UP000292447"/>
    </source>
</evidence>
<dbReference type="Gene3D" id="3.60.21.10">
    <property type="match status" value="1"/>
</dbReference>
<feature type="domain" description="Calcineurin-like phosphoesterase" evidence="4">
    <location>
        <begin position="339"/>
        <end position="544"/>
    </location>
</feature>
<keyword evidence="3" id="KW-0732">Signal</keyword>
<proteinExistence type="predicted"/>
<feature type="chain" id="PRO_5020887550" evidence="3">
    <location>
        <begin position="16"/>
        <end position="707"/>
    </location>
</feature>
<accession>A0A4P6XST6</accession>
<evidence type="ECO:0000313" key="5">
    <source>
        <dbReference type="EMBL" id="QBM90637.1"/>
    </source>
</evidence>
<dbReference type="GO" id="GO:0008081">
    <property type="term" value="F:phosphoric diester hydrolase activity"/>
    <property type="evidence" value="ECO:0007669"/>
    <property type="project" value="TreeGrafter"/>
</dbReference>
<dbReference type="PANTHER" id="PTHR10340">
    <property type="entry name" value="SPHINGOMYELIN PHOSPHODIESTERASE"/>
    <property type="match status" value="1"/>
</dbReference>
<dbReference type="InterPro" id="IPR029052">
    <property type="entry name" value="Metallo-depent_PP-like"/>
</dbReference>
<dbReference type="Proteomes" id="UP000292447">
    <property type="component" value="Chromosome VI"/>
</dbReference>
<dbReference type="PANTHER" id="PTHR10340:SF27">
    <property type="entry name" value="ACL091CP"/>
    <property type="match status" value="1"/>
</dbReference>
<dbReference type="Pfam" id="PF00149">
    <property type="entry name" value="Metallophos"/>
    <property type="match status" value="1"/>
</dbReference>
<dbReference type="CDD" id="cd00842">
    <property type="entry name" value="MPP_ASMase"/>
    <property type="match status" value="1"/>
</dbReference>
<keyword evidence="1" id="KW-0378">Hydrolase</keyword>
<evidence type="ECO:0000259" key="4">
    <source>
        <dbReference type="Pfam" id="PF00149"/>
    </source>
</evidence>
<keyword evidence="6" id="KW-1185">Reference proteome</keyword>
<dbReference type="EMBL" id="CP034461">
    <property type="protein sequence ID" value="QBM90637.1"/>
    <property type="molecule type" value="Genomic_DNA"/>
</dbReference>
<dbReference type="InterPro" id="IPR004843">
    <property type="entry name" value="Calcineurin-like_PHP"/>
</dbReference>
<dbReference type="SUPFAM" id="SSF56300">
    <property type="entry name" value="Metallo-dependent phosphatases"/>
    <property type="match status" value="1"/>
</dbReference>
<protein>
    <submittedName>
        <fullName evidence="5">Sphingomyelin phosphodiesterase</fullName>
    </submittedName>
</protein>
<dbReference type="AlphaFoldDB" id="A0A4P6XST6"/>
<evidence type="ECO:0000256" key="2">
    <source>
        <dbReference type="ARBA" id="ARBA00023180"/>
    </source>
</evidence>
<feature type="signal peptide" evidence="3">
    <location>
        <begin position="1"/>
        <end position="15"/>
    </location>
</feature>
<name>A0A4P6XST6_9ASCO</name>
<dbReference type="InterPro" id="IPR041805">
    <property type="entry name" value="ASMase/PPN1_MPP"/>
</dbReference>
<evidence type="ECO:0000256" key="1">
    <source>
        <dbReference type="ARBA" id="ARBA00022801"/>
    </source>
</evidence>
<dbReference type="STRING" id="2163413.A0A4P6XST6"/>
<reference evidence="6" key="1">
    <citation type="submission" date="2019-03" db="EMBL/GenBank/DDBJ databases">
        <title>Snf2 controls pulcherriminic acid biosynthesis and connects pigmentation and antifungal activity of the yeast Metschnikowia pulcherrima.</title>
        <authorList>
            <person name="Gore-Lloyd D."/>
            <person name="Sumann I."/>
            <person name="Brachmann A.O."/>
            <person name="Schneeberger K."/>
            <person name="Ortiz-Merino R.A."/>
            <person name="Moreno-Beltran M."/>
            <person name="Schlaefli M."/>
            <person name="Kirner P."/>
            <person name="Santos Kron A."/>
            <person name="Wolfe K.H."/>
            <person name="Piel J."/>
            <person name="Ahrens C.H."/>
            <person name="Henk D."/>
            <person name="Freimoser F.M."/>
        </authorList>
    </citation>
    <scope>NUCLEOTIDE SEQUENCE [LARGE SCALE GENOMIC DNA]</scope>
    <source>
        <strain evidence="6">APC 1.2</strain>
    </source>
</reference>
<sequence length="707" mass="81333">MLSLLFAAMLTCCWAHVLNNIDSLRVQNRLRALPQGSVLDSLLVSLNSEETDFITENLSRLQKISGTLCEKCHHRMKYAKLVMEEYPEQAHLLSLMLYENCLSLNKNKDSVCQSMDFFITTNTYDSVTANAATGPASAFEGSSSVNFYDNDFLQLLKYMNVSSNLTLDYYCHYKGKYCALPETPDVADIFDLESLWPEKEPKHAFEPNYTRSGELFNVLHISDFHNELRYQLGSEANCSQGLCCLPESYKTALTDSSYNFTDVYKSVSGNDSVDLSFFEGTHYTDNNTYVEGEYHDFPKSRGWNWAWTPASTFGNYQCDPPEVMLNNSLLHIRNSSSLHNFEFSLFTGDIVDHDVIHCDANVTKFAEIRSYKIMKHFLQDIPIYATLGNHDTFPYGQLAPHSLNNGTFDESTYHWNEEEMAELWVNNGWFKESEKANISQHYAGFSTTTSRGLKVISLNSNCYYQKNLYAYIDVENQPDLFGQWQFLIDELVESERKGQRVWILAHVPTGDSDTLPIQSNIFAKIVERFSPYTIASIFYGHTHKDQFKILHSQNLEPVNMAWISQAITPLGPANPSWRYYEVEDESFNIINAFNYYSPLNETWVNGAKEPVWQYEYSPRTAYDSKGEWPMEAPLNATFWDKFVLQRLSNLLDLDFHQAYTDYMYRVNPYVPDCKNGSSVTADCYADNYCYNLAFTIDEYDKCIKGGK</sequence>
<organism evidence="5 6">
    <name type="scientific">Metschnikowia aff. pulcherrima</name>
    <dbReference type="NCBI Taxonomy" id="2163413"/>
    <lineage>
        <taxon>Eukaryota</taxon>
        <taxon>Fungi</taxon>
        <taxon>Dikarya</taxon>
        <taxon>Ascomycota</taxon>
        <taxon>Saccharomycotina</taxon>
        <taxon>Pichiomycetes</taxon>
        <taxon>Metschnikowiaceae</taxon>
        <taxon>Metschnikowia</taxon>
    </lineage>
</organism>